<evidence type="ECO:0000313" key="1">
    <source>
        <dbReference type="EMBL" id="KFF40926.1"/>
    </source>
</evidence>
<organism evidence="1 2">
    <name type="scientific">Candidatus Atelocyanobacterium thalassa isolate SIO64986</name>
    <dbReference type="NCBI Taxonomy" id="1527444"/>
    <lineage>
        <taxon>Bacteria</taxon>
        <taxon>Bacillati</taxon>
        <taxon>Cyanobacteriota</taxon>
        <taxon>Cyanophyceae</taxon>
        <taxon>Oscillatoriophycideae</taxon>
        <taxon>Chroococcales</taxon>
        <taxon>Aphanothecaceae</taxon>
        <taxon>Candidatus Atelocyanobacterium</taxon>
        <taxon>Candidatus Atelocyanobacterium thalassae</taxon>
    </lineage>
</organism>
<reference evidence="1 2" key="1">
    <citation type="submission" date="2014-08" db="EMBL/GenBank/DDBJ databases">
        <title>Comparative genomics reveals surprising divergence of two closely related strains of uncultivated UCYN-A cyanobacteria.</title>
        <authorList>
            <person name="Bombar D."/>
            <person name="Heller P."/>
            <person name="Sanchez-Baracaldo P."/>
            <person name="Carter B.J."/>
            <person name="Zert J.P."/>
        </authorList>
    </citation>
    <scope>NUCLEOTIDE SEQUENCE [LARGE SCALE GENOMIC DNA]</scope>
</reference>
<gene>
    <name evidence="1" type="ORF">ucyna2_01260</name>
</gene>
<comment type="caution">
    <text evidence="1">The sequence shown here is derived from an EMBL/GenBank/DDBJ whole genome shotgun (WGS) entry which is preliminary data.</text>
</comment>
<feature type="non-terminal residue" evidence="1">
    <location>
        <position position="1"/>
    </location>
</feature>
<dbReference type="EMBL" id="JPSP01000030">
    <property type="protein sequence ID" value="KFF40926.1"/>
    <property type="molecule type" value="Genomic_DNA"/>
</dbReference>
<name>A0A086CFG2_9CHRO</name>
<proteinExistence type="predicted"/>
<protein>
    <submittedName>
        <fullName evidence="1">Uncharacterized protein</fullName>
    </submittedName>
</protein>
<evidence type="ECO:0000313" key="2">
    <source>
        <dbReference type="Proteomes" id="UP000028922"/>
    </source>
</evidence>
<dbReference type="Proteomes" id="UP000028922">
    <property type="component" value="Unassembled WGS sequence"/>
</dbReference>
<sequence>QYKVLLQKLTEVIEEENFKKRYFIQIPIEILEQILAHGSP</sequence>
<dbReference type="AlphaFoldDB" id="A0A086CFG2"/>
<accession>A0A086CFG2</accession>